<organism evidence="2">
    <name type="scientific">Rhizophora mucronata</name>
    <name type="common">Asiatic mangrove</name>
    <dbReference type="NCBI Taxonomy" id="61149"/>
    <lineage>
        <taxon>Eukaryota</taxon>
        <taxon>Viridiplantae</taxon>
        <taxon>Streptophyta</taxon>
        <taxon>Embryophyta</taxon>
        <taxon>Tracheophyta</taxon>
        <taxon>Spermatophyta</taxon>
        <taxon>Magnoliopsida</taxon>
        <taxon>eudicotyledons</taxon>
        <taxon>Gunneridae</taxon>
        <taxon>Pentapetalae</taxon>
        <taxon>rosids</taxon>
        <taxon>fabids</taxon>
        <taxon>Malpighiales</taxon>
        <taxon>Rhizophoraceae</taxon>
        <taxon>Rhizophora</taxon>
    </lineage>
</organism>
<name>A0A2P2LX35_RHIMU</name>
<reference evidence="2" key="1">
    <citation type="submission" date="2018-02" db="EMBL/GenBank/DDBJ databases">
        <title>Rhizophora mucronata_Transcriptome.</title>
        <authorList>
            <person name="Meera S.P."/>
            <person name="Sreeshan A."/>
            <person name="Augustine A."/>
        </authorList>
    </citation>
    <scope>NUCLEOTIDE SEQUENCE</scope>
    <source>
        <tissue evidence="2">Leaf</tissue>
    </source>
</reference>
<feature type="compositionally biased region" description="Basic residues" evidence="1">
    <location>
        <begin position="68"/>
        <end position="77"/>
    </location>
</feature>
<feature type="region of interest" description="Disordered" evidence="1">
    <location>
        <begin position="1"/>
        <end position="50"/>
    </location>
</feature>
<feature type="compositionally biased region" description="Low complexity" evidence="1">
    <location>
        <begin position="21"/>
        <end position="32"/>
    </location>
</feature>
<dbReference type="AlphaFoldDB" id="A0A2P2LX35"/>
<sequence length="89" mass="10501">MRMFQFLNNNNNKQKPHKNKNNPQPKSQYNSKSKNRNLKNLPHACSMPSSPEKLYKVDLAKNANPTRPHFKKPKIRKPLVNSSKRCHFF</sequence>
<evidence type="ECO:0000256" key="1">
    <source>
        <dbReference type="SAM" id="MobiDB-lite"/>
    </source>
</evidence>
<proteinExistence type="predicted"/>
<evidence type="ECO:0000313" key="2">
    <source>
        <dbReference type="EMBL" id="MBX22534.1"/>
    </source>
</evidence>
<accession>A0A2P2LX35</accession>
<feature type="region of interest" description="Disordered" evidence="1">
    <location>
        <begin position="63"/>
        <end position="89"/>
    </location>
</feature>
<protein>
    <submittedName>
        <fullName evidence="2">Uncharacterized protein</fullName>
    </submittedName>
</protein>
<dbReference type="EMBL" id="GGEC01042050">
    <property type="protein sequence ID" value="MBX22534.1"/>
    <property type="molecule type" value="Transcribed_RNA"/>
</dbReference>